<dbReference type="EMBL" id="PYDT01000009">
    <property type="protein sequence ID" value="THU49574.1"/>
    <property type="molecule type" value="Genomic_DNA"/>
</dbReference>
<dbReference type="Proteomes" id="UP000317650">
    <property type="component" value="Chromosome 6"/>
</dbReference>
<name>A0A4S8INH8_MUSBA</name>
<evidence type="ECO:0000313" key="1">
    <source>
        <dbReference type="EMBL" id="THU49574.1"/>
    </source>
</evidence>
<dbReference type="AlphaFoldDB" id="A0A4S8INH8"/>
<sequence length="92" mass="10136">MSSVDSVECSSNCLGGNCDAIAIIPLHLNQLKPKHPLWWLFACKKLRNGYIFSVQLSRQHSYFSCSGAAKPVPVLVHSCDVLTSELSPTLLY</sequence>
<accession>A0A4S8INH8</accession>
<reference evidence="1 2" key="1">
    <citation type="journal article" date="2019" name="Nat. Plants">
        <title>Genome sequencing of Musa balbisiana reveals subgenome evolution and function divergence in polyploid bananas.</title>
        <authorList>
            <person name="Yao X."/>
        </authorList>
    </citation>
    <scope>NUCLEOTIDE SEQUENCE [LARGE SCALE GENOMIC DNA]</scope>
    <source>
        <strain evidence="2">cv. DH-PKW</strain>
        <tissue evidence="1">Leaves</tissue>
    </source>
</reference>
<evidence type="ECO:0000313" key="2">
    <source>
        <dbReference type="Proteomes" id="UP000317650"/>
    </source>
</evidence>
<protein>
    <submittedName>
        <fullName evidence="1">Uncharacterized protein</fullName>
    </submittedName>
</protein>
<comment type="caution">
    <text evidence="1">The sequence shown here is derived from an EMBL/GenBank/DDBJ whole genome shotgun (WGS) entry which is preliminary data.</text>
</comment>
<gene>
    <name evidence="1" type="ORF">C4D60_Mb06t10970</name>
</gene>
<organism evidence="1 2">
    <name type="scientific">Musa balbisiana</name>
    <name type="common">Banana</name>
    <dbReference type="NCBI Taxonomy" id="52838"/>
    <lineage>
        <taxon>Eukaryota</taxon>
        <taxon>Viridiplantae</taxon>
        <taxon>Streptophyta</taxon>
        <taxon>Embryophyta</taxon>
        <taxon>Tracheophyta</taxon>
        <taxon>Spermatophyta</taxon>
        <taxon>Magnoliopsida</taxon>
        <taxon>Liliopsida</taxon>
        <taxon>Zingiberales</taxon>
        <taxon>Musaceae</taxon>
        <taxon>Musa</taxon>
    </lineage>
</organism>
<keyword evidence="2" id="KW-1185">Reference proteome</keyword>
<proteinExistence type="predicted"/>